<name>A0A852VNB9_9MICO</name>
<evidence type="ECO:0000313" key="1">
    <source>
        <dbReference type="EMBL" id="NYF98502.1"/>
    </source>
</evidence>
<proteinExistence type="predicted"/>
<keyword evidence="2" id="KW-1185">Reference proteome</keyword>
<dbReference type="RefSeq" id="WP_185991303.1">
    <property type="nucleotide sequence ID" value="NZ_JACCAE010000001.1"/>
</dbReference>
<gene>
    <name evidence="1" type="ORF">BJY20_001894</name>
</gene>
<comment type="caution">
    <text evidence="1">The sequence shown here is derived from an EMBL/GenBank/DDBJ whole genome shotgun (WGS) entry which is preliminary data.</text>
</comment>
<dbReference type="EMBL" id="JACCAE010000001">
    <property type="protein sequence ID" value="NYF98502.1"/>
    <property type="molecule type" value="Genomic_DNA"/>
</dbReference>
<evidence type="ECO:0008006" key="3">
    <source>
        <dbReference type="Google" id="ProtNLM"/>
    </source>
</evidence>
<accession>A0A852VNB9</accession>
<sequence length="157" mass="17077">MRSRGEGGAASADFVVRVDTPLTPGQAWERVWDLDRHTEVIPLTTVTLQPPATRLALDAHFCGRTAVGPVGFDDPMRVVLWEPPTTGSGRAVVAKAGSVIGGRIEVTFVPVAGRGTRITWHQHVELPWLPSPLSWLERPAARLTALGYRMVLGRLLV</sequence>
<organism evidence="1 2">
    <name type="scientific">Janibacter cremeus</name>
    <dbReference type="NCBI Taxonomy" id="1285192"/>
    <lineage>
        <taxon>Bacteria</taxon>
        <taxon>Bacillati</taxon>
        <taxon>Actinomycetota</taxon>
        <taxon>Actinomycetes</taxon>
        <taxon>Micrococcales</taxon>
        <taxon>Intrasporangiaceae</taxon>
        <taxon>Janibacter</taxon>
    </lineage>
</organism>
<dbReference type="Proteomes" id="UP000554054">
    <property type="component" value="Unassembled WGS sequence"/>
</dbReference>
<reference evidence="1 2" key="1">
    <citation type="submission" date="2020-07" db="EMBL/GenBank/DDBJ databases">
        <title>Sequencing the genomes of 1000 actinobacteria strains.</title>
        <authorList>
            <person name="Klenk H.-P."/>
        </authorList>
    </citation>
    <scope>NUCLEOTIDE SEQUENCE [LARGE SCALE GENOMIC DNA]</scope>
    <source>
        <strain evidence="1 2">DSM 26154</strain>
    </source>
</reference>
<dbReference type="Gene3D" id="3.30.530.20">
    <property type="match status" value="1"/>
</dbReference>
<dbReference type="AlphaFoldDB" id="A0A852VNB9"/>
<dbReference type="SUPFAM" id="SSF55961">
    <property type="entry name" value="Bet v1-like"/>
    <property type="match status" value="1"/>
</dbReference>
<evidence type="ECO:0000313" key="2">
    <source>
        <dbReference type="Proteomes" id="UP000554054"/>
    </source>
</evidence>
<dbReference type="InterPro" id="IPR023393">
    <property type="entry name" value="START-like_dom_sf"/>
</dbReference>
<protein>
    <recommendedName>
        <fullName evidence="3">SRPBCC family protein</fullName>
    </recommendedName>
</protein>